<keyword evidence="3" id="KW-1185">Reference proteome</keyword>
<dbReference type="Proteomes" id="UP000217199">
    <property type="component" value="Unassembled WGS sequence"/>
</dbReference>
<evidence type="ECO:0000256" key="1">
    <source>
        <dbReference type="SAM" id="MobiDB-lite"/>
    </source>
</evidence>
<reference evidence="2 3" key="1">
    <citation type="journal article" date="2017" name="Mol. Ecol.">
        <title>Comparative and population genomic landscape of Phellinus noxius: A hypervariable fungus causing root rot in trees.</title>
        <authorList>
            <person name="Chung C.L."/>
            <person name="Lee T.J."/>
            <person name="Akiba M."/>
            <person name="Lee H.H."/>
            <person name="Kuo T.H."/>
            <person name="Liu D."/>
            <person name="Ke H.M."/>
            <person name="Yokoi T."/>
            <person name="Roa M.B."/>
            <person name="Lu M.J."/>
            <person name="Chang Y.Y."/>
            <person name="Ann P.J."/>
            <person name="Tsai J.N."/>
            <person name="Chen C.Y."/>
            <person name="Tzean S.S."/>
            <person name="Ota Y."/>
            <person name="Hattori T."/>
            <person name="Sahashi N."/>
            <person name="Liou R.F."/>
            <person name="Kikuchi T."/>
            <person name="Tsai I.J."/>
        </authorList>
    </citation>
    <scope>NUCLEOTIDE SEQUENCE [LARGE SCALE GENOMIC DNA]</scope>
    <source>
        <strain evidence="2 3">FFPRI411160</strain>
    </source>
</reference>
<protein>
    <submittedName>
        <fullName evidence="2">Uncharacterized protein</fullName>
    </submittedName>
</protein>
<evidence type="ECO:0000313" key="2">
    <source>
        <dbReference type="EMBL" id="PAV24157.1"/>
    </source>
</evidence>
<comment type="caution">
    <text evidence="2">The sequence shown here is derived from an EMBL/GenBank/DDBJ whole genome shotgun (WGS) entry which is preliminary data.</text>
</comment>
<accession>A0A286UX34</accession>
<dbReference type="AlphaFoldDB" id="A0A286UX34"/>
<feature type="compositionally biased region" description="Basic and acidic residues" evidence="1">
    <location>
        <begin position="1"/>
        <end position="16"/>
    </location>
</feature>
<sequence length="141" mass="15997">MYSSRSRESSKRDPPKSTKHKAVYSTQATVVEAGWKTVNAKIENKQVKYEVYYSRNAEERIEMTCTLSFHIHTYKMSKDFKFQSEPHVTIDDAIKAMIKSTAAKVTGEIVEVASNLVNSFSPSSPNTESCKGDERRHNSLK</sequence>
<proteinExistence type="predicted"/>
<name>A0A286UX34_9AGAM</name>
<dbReference type="InParanoid" id="A0A286UX34"/>
<feature type="region of interest" description="Disordered" evidence="1">
    <location>
        <begin position="121"/>
        <end position="141"/>
    </location>
</feature>
<evidence type="ECO:0000313" key="3">
    <source>
        <dbReference type="Proteomes" id="UP000217199"/>
    </source>
</evidence>
<gene>
    <name evidence="2" type="ORF">PNOK_0122500</name>
</gene>
<organism evidence="2 3">
    <name type="scientific">Pyrrhoderma noxium</name>
    <dbReference type="NCBI Taxonomy" id="2282107"/>
    <lineage>
        <taxon>Eukaryota</taxon>
        <taxon>Fungi</taxon>
        <taxon>Dikarya</taxon>
        <taxon>Basidiomycota</taxon>
        <taxon>Agaricomycotina</taxon>
        <taxon>Agaricomycetes</taxon>
        <taxon>Hymenochaetales</taxon>
        <taxon>Hymenochaetaceae</taxon>
        <taxon>Pyrrhoderma</taxon>
    </lineage>
</organism>
<feature type="region of interest" description="Disordered" evidence="1">
    <location>
        <begin position="1"/>
        <end position="21"/>
    </location>
</feature>
<dbReference type="EMBL" id="NBII01000001">
    <property type="protein sequence ID" value="PAV24157.1"/>
    <property type="molecule type" value="Genomic_DNA"/>
</dbReference>
<feature type="compositionally biased region" description="Basic and acidic residues" evidence="1">
    <location>
        <begin position="130"/>
        <end position="141"/>
    </location>
</feature>